<gene>
    <name evidence="1" type="ORF">SAMN04488563_3276</name>
</gene>
<evidence type="ECO:0000313" key="2">
    <source>
        <dbReference type="Proteomes" id="UP000182977"/>
    </source>
</evidence>
<keyword evidence="2" id="KW-1185">Reference proteome</keyword>
<dbReference type="Pfam" id="PF13671">
    <property type="entry name" value="AAA_33"/>
    <property type="match status" value="1"/>
</dbReference>
<dbReference type="InterPro" id="IPR027417">
    <property type="entry name" value="P-loop_NTPase"/>
</dbReference>
<organism evidence="1 2">
    <name type="scientific">Jiangella alkaliphila</name>
    <dbReference type="NCBI Taxonomy" id="419479"/>
    <lineage>
        <taxon>Bacteria</taxon>
        <taxon>Bacillati</taxon>
        <taxon>Actinomycetota</taxon>
        <taxon>Actinomycetes</taxon>
        <taxon>Jiangellales</taxon>
        <taxon>Jiangellaceae</taxon>
        <taxon>Jiangella</taxon>
    </lineage>
</organism>
<dbReference type="Proteomes" id="UP000182977">
    <property type="component" value="Chromosome I"/>
</dbReference>
<reference evidence="2" key="1">
    <citation type="submission" date="2016-10" db="EMBL/GenBank/DDBJ databases">
        <authorList>
            <person name="Varghese N."/>
            <person name="Submissions S."/>
        </authorList>
    </citation>
    <scope>NUCLEOTIDE SEQUENCE [LARGE SCALE GENOMIC DNA]</scope>
    <source>
        <strain evidence="2">DSM 45079</strain>
    </source>
</reference>
<keyword evidence="1" id="KW-0418">Kinase</keyword>
<dbReference type="AlphaFoldDB" id="A0A1H2K121"/>
<proteinExistence type="predicted"/>
<name>A0A1H2K121_9ACTN</name>
<dbReference type="OrthoDB" id="9799092at2"/>
<dbReference type="Gene3D" id="3.40.50.300">
    <property type="entry name" value="P-loop containing nucleotide triphosphate hydrolases"/>
    <property type="match status" value="1"/>
</dbReference>
<dbReference type="EMBL" id="LT629791">
    <property type="protein sequence ID" value="SDU62076.1"/>
    <property type="molecule type" value="Genomic_DNA"/>
</dbReference>
<keyword evidence="1" id="KW-0808">Transferase</keyword>
<accession>A0A1H2K121</accession>
<dbReference type="SUPFAM" id="SSF52540">
    <property type="entry name" value="P-loop containing nucleoside triphosphate hydrolases"/>
    <property type="match status" value="1"/>
</dbReference>
<dbReference type="GO" id="GO:0016301">
    <property type="term" value="F:kinase activity"/>
    <property type="evidence" value="ECO:0007669"/>
    <property type="project" value="UniProtKB-KW"/>
</dbReference>
<dbReference type="STRING" id="419479.SAMN04488563_3276"/>
<evidence type="ECO:0000313" key="1">
    <source>
        <dbReference type="EMBL" id="SDU62076.1"/>
    </source>
</evidence>
<protein>
    <submittedName>
        <fullName evidence="1">Shikimate kinase</fullName>
    </submittedName>
</protein>
<sequence length="173" mass="19031">MIVWLNGTFGAGKTTTAKELTALLPSARVFDAEYVGFMLRHVLGSVPVDDFQARPPWRGLVVETAAQVHAYVGGTLVAPQTVLVEEYWQELRTGLEKAGLPVHLVLLHTDDDTLRRRIDGDTVEAGARQWRLDHLAPYAAALPWLRRAADTVVDTARTEPRAVAERVAAAVRV</sequence>
<dbReference type="RefSeq" id="WP_046768016.1">
    <property type="nucleotide sequence ID" value="NZ_KQ061224.1"/>
</dbReference>